<comment type="caution">
    <text evidence="2">The sequence shown here is derived from an EMBL/GenBank/DDBJ whole genome shotgun (WGS) entry which is preliminary data.</text>
</comment>
<keyword evidence="1" id="KW-1133">Transmembrane helix</keyword>
<feature type="transmembrane region" description="Helical" evidence="1">
    <location>
        <begin position="198"/>
        <end position="222"/>
    </location>
</feature>
<dbReference type="EMBL" id="BRXR01000001">
    <property type="protein sequence ID" value="GLC32510.1"/>
    <property type="molecule type" value="Genomic_DNA"/>
</dbReference>
<feature type="transmembrane region" description="Helical" evidence="1">
    <location>
        <begin position="91"/>
        <end position="115"/>
    </location>
</feature>
<protein>
    <recommendedName>
        <fullName evidence="4">DUF624 domain-containing protein</fullName>
    </recommendedName>
</protein>
<keyword evidence="3" id="KW-1185">Reference proteome</keyword>
<reference evidence="2 3" key="1">
    <citation type="journal article" date="2024" name="Int. J. Syst. Evol. Microbiol.">
        <title>Clostridium omnivorum sp. nov., isolated from anoxic soil under the treatment of reductive soil disinfestation.</title>
        <authorList>
            <person name="Ueki A."/>
            <person name="Tonouchi A."/>
            <person name="Kaku N."/>
            <person name="Honma S."/>
            <person name="Ueki K."/>
        </authorList>
    </citation>
    <scope>NUCLEOTIDE SEQUENCE [LARGE SCALE GENOMIC DNA]</scope>
    <source>
        <strain evidence="2 3">E14</strain>
    </source>
</reference>
<dbReference type="Proteomes" id="UP001208567">
    <property type="component" value="Unassembled WGS sequence"/>
</dbReference>
<keyword evidence="1" id="KW-0472">Membrane</keyword>
<feature type="transmembrane region" description="Helical" evidence="1">
    <location>
        <begin position="228"/>
        <end position="249"/>
    </location>
</feature>
<keyword evidence="1" id="KW-0812">Transmembrane</keyword>
<name>A0ABQ5NBD4_9CLOT</name>
<evidence type="ECO:0008006" key="4">
    <source>
        <dbReference type="Google" id="ProtNLM"/>
    </source>
</evidence>
<evidence type="ECO:0000313" key="3">
    <source>
        <dbReference type="Proteomes" id="UP001208567"/>
    </source>
</evidence>
<proteinExistence type="predicted"/>
<feature type="transmembrane region" description="Helical" evidence="1">
    <location>
        <begin position="160"/>
        <end position="177"/>
    </location>
</feature>
<evidence type="ECO:0000313" key="2">
    <source>
        <dbReference type="EMBL" id="GLC32510.1"/>
    </source>
</evidence>
<evidence type="ECO:0000256" key="1">
    <source>
        <dbReference type="SAM" id="Phobius"/>
    </source>
</evidence>
<dbReference type="RefSeq" id="WP_264851819.1">
    <property type="nucleotide sequence ID" value="NZ_BRXR01000001.1"/>
</dbReference>
<gene>
    <name evidence="2" type="ORF">bsdE14_39200</name>
</gene>
<organism evidence="2 3">
    <name type="scientific">Clostridium omnivorum</name>
    <dbReference type="NCBI Taxonomy" id="1604902"/>
    <lineage>
        <taxon>Bacteria</taxon>
        <taxon>Bacillati</taxon>
        <taxon>Bacillota</taxon>
        <taxon>Clostridia</taxon>
        <taxon>Eubacteriales</taxon>
        <taxon>Clostridiaceae</taxon>
        <taxon>Clostridium</taxon>
    </lineage>
</organism>
<feature type="transmembrane region" description="Helical" evidence="1">
    <location>
        <begin position="18"/>
        <end position="38"/>
    </location>
</feature>
<sequence>MSISERFSESFKFITKRLWIIFIPIILDLANLLSWEKVYHTTYNPTQKMFMLKLGFIGAPPSVNFLLEDFPMTLFKYDSGSFTGIINKISIFNAALFITVLLITSFLSSGYLSIVGTSFEKEASIKDFFIKGNKRWAKFLILNLITGLPIILTIYDKNFIFLSFVNIIFVYVKYSFVTDEVSILKNFGLGMAFLFNNLGISIKMALYFGIIFSFISLIVFPLANLGSIGIIIDIIICAFVGACTNKAVLEVYAAEKNA</sequence>
<feature type="transmembrane region" description="Helical" evidence="1">
    <location>
        <begin position="136"/>
        <end position="154"/>
    </location>
</feature>
<accession>A0ABQ5NBD4</accession>